<evidence type="ECO:0000313" key="1">
    <source>
        <dbReference type="EMBL" id="KAA3928872.1"/>
    </source>
</evidence>
<dbReference type="AlphaFoldDB" id="A0A139KX41"/>
<accession>A0A139KX41</accession>
<reference evidence="1 2" key="1">
    <citation type="journal article" date="2019" name="Nat. Med.">
        <title>A library of human gut bacterial isolates paired with longitudinal multiomics data enables mechanistic microbiome research.</title>
        <authorList>
            <person name="Poyet M."/>
            <person name="Groussin M."/>
            <person name="Gibbons S.M."/>
            <person name="Avila-Pacheco J."/>
            <person name="Jiang X."/>
            <person name="Kearney S.M."/>
            <person name="Perrotta A.R."/>
            <person name="Berdy B."/>
            <person name="Zhao S."/>
            <person name="Lieberman T.D."/>
            <person name="Swanson P.K."/>
            <person name="Smith M."/>
            <person name="Roesemann S."/>
            <person name="Alexander J.E."/>
            <person name="Rich S.A."/>
            <person name="Livny J."/>
            <person name="Vlamakis H."/>
            <person name="Clish C."/>
            <person name="Bullock K."/>
            <person name="Deik A."/>
            <person name="Scott J."/>
            <person name="Pierce K.A."/>
            <person name="Xavier R.J."/>
            <person name="Alm E.J."/>
        </authorList>
    </citation>
    <scope>NUCLEOTIDE SEQUENCE [LARGE SCALE GENOMIC DNA]</scope>
    <source>
        <strain evidence="1 2">BIOML-A160</strain>
    </source>
</reference>
<gene>
    <name evidence="1" type="ORF">F3F25_10825</name>
</gene>
<proteinExistence type="predicted"/>
<sequence>MNKRNIIIVTISIATNIACIALTFWGNIKNNGTITTDAFIGIIASLIGICVTIVVGFQIANFLELREVRKQVEQVEKQRAELEAYKQSVTGNLHTARVGVANAFGILSVVERGTLLGFAARVSSIVCDNLYSTPGDILLARYQQLYSEMSHFLQTDDCIEMIYPIINNLKYIDIPKDKEQYNEIMKLHFEIISVVDNAKQKADNK</sequence>
<dbReference type="EMBL" id="VWLB01000015">
    <property type="protein sequence ID" value="KAA3928872.1"/>
    <property type="molecule type" value="Genomic_DNA"/>
</dbReference>
<dbReference type="Proteomes" id="UP000365824">
    <property type="component" value="Unassembled WGS sequence"/>
</dbReference>
<protein>
    <submittedName>
        <fullName evidence="1">Uncharacterized protein</fullName>
    </submittedName>
</protein>
<dbReference type="RefSeq" id="WP_009039442.1">
    <property type="nucleotide sequence ID" value="NZ_JAQEVI010000003.1"/>
</dbReference>
<evidence type="ECO:0000313" key="2">
    <source>
        <dbReference type="Proteomes" id="UP000365824"/>
    </source>
</evidence>
<comment type="caution">
    <text evidence="1">The sequence shown here is derived from an EMBL/GenBank/DDBJ whole genome shotgun (WGS) entry which is preliminary data.</text>
</comment>
<dbReference type="SUPFAM" id="SSF101082">
    <property type="entry name" value="Typo IV secretion system protein TraC"/>
    <property type="match status" value="1"/>
</dbReference>
<organism evidence="1 2">
    <name type="scientific">Bacteroides ovatus</name>
    <dbReference type="NCBI Taxonomy" id="28116"/>
    <lineage>
        <taxon>Bacteria</taxon>
        <taxon>Pseudomonadati</taxon>
        <taxon>Bacteroidota</taxon>
        <taxon>Bacteroidia</taxon>
        <taxon>Bacteroidales</taxon>
        <taxon>Bacteroidaceae</taxon>
        <taxon>Bacteroides</taxon>
    </lineage>
</organism>
<name>A0A139KX41_BACOV</name>